<evidence type="ECO:0000256" key="3">
    <source>
        <dbReference type="ARBA" id="ARBA00023295"/>
    </source>
</evidence>
<keyword evidence="3 4" id="KW-0326">Glycosidase</keyword>
<sequence length="360" mass="40631">MINRSIKNISILLSIGYITLACGSRINSNESTPKELTFTYTNPITSGIEGGIRDAQIFEDNGKYYLTGTSYPFWPREGKNPGVKIYSSSDLLNWKFEKLLIDRNTLDSTVWYLDRFWAPEIHKIKDKYYLLFNCQNETTEGFMEKGQKGGVAVANQLFGDYKVVTHDKPFMNGNDLTFFEDDDGKVYAFNNRAKMIQVAEVDLENMKIKTEPINCFPTGSLEAGDWDGIGIEGAYCIKHNGTYYLFYSSWSRGYEIGYATAQHPLGPWIKYGGNPIYGAQNENACKKNSLEFTGDPNSPWRAVGHNEIWKGPDGRLWLSCHGILKETGVPYLVIDPIDINDGVVTAHGPSFTKQSITYKQ</sequence>
<proteinExistence type="inferred from homology"/>
<evidence type="ECO:0000256" key="4">
    <source>
        <dbReference type="RuleBase" id="RU361187"/>
    </source>
</evidence>
<gene>
    <name evidence="5" type="ORF">QQ020_01855</name>
</gene>
<dbReference type="InterPro" id="IPR023296">
    <property type="entry name" value="Glyco_hydro_beta-prop_sf"/>
</dbReference>
<dbReference type="Pfam" id="PF04616">
    <property type="entry name" value="Glyco_hydro_43"/>
    <property type="match status" value="1"/>
</dbReference>
<protein>
    <submittedName>
        <fullName evidence="5">Family 43 glycosylhydrolase</fullName>
    </submittedName>
</protein>
<dbReference type="PROSITE" id="PS51257">
    <property type="entry name" value="PROKAR_LIPOPROTEIN"/>
    <property type="match status" value="1"/>
</dbReference>
<reference evidence="5" key="1">
    <citation type="submission" date="2023-06" db="EMBL/GenBank/DDBJ databases">
        <title>Genomic of Agaribacillus aureum.</title>
        <authorList>
            <person name="Wang G."/>
        </authorList>
    </citation>
    <scope>NUCLEOTIDE SEQUENCE</scope>
    <source>
        <strain evidence="5">BMA12</strain>
    </source>
</reference>
<organism evidence="5 6">
    <name type="scientific">Agaribacillus aureus</name>
    <dbReference type="NCBI Taxonomy" id="3051825"/>
    <lineage>
        <taxon>Bacteria</taxon>
        <taxon>Pseudomonadati</taxon>
        <taxon>Bacteroidota</taxon>
        <taxon>Cytophagia</taxon>
        <taxon>Cytophagales</taxon>
        <taxon>Splendidivirgaceae</taxon>
        <taxon>Agaribacillus</taxon>
    </lineage>
</organism>
<comment type="caution">
    <text evidence="5">The sequence shown here is derived from an EMBL/GenBank/DDBJ whole genome shotgun (WGS) entry which is preliminary data.</text>
</comment>
<evidence type="ECO:0000313" key="5">
    <source>
        <dbReference type="EMBL" id="MDN5210764.1"/>
    </source>
</evidence>
<accession>A0ABT8KZB3</accession>
<dbReference type="PANTHER" id="PTHR42812:SF5">
    <property type="entry name" value="ENDO-ARABINASE"/>
    <property type="match status" value="1"/>
</dbReference>
<evidence type="ECO:0000256" key="2">
    <source>
        <dbReference type="ARBA" id="ARBA00022801"/>
    </source>
</evidence>
<name>A0ABT8KZB3_9BACT</name>
<keyword evidence="2 4" id="KW-0378">Hydrolase</keyword>
<dbReference type="InterPro" id="IPR006710">
    <property type="entry name" value="Glyco_hydro_43"/>
</dbReference>
<dbReference type="PANTHER" id="PTHR42812">
    <property type="entry name" value="BETA-XYLOSIDASE"/>
    <property type="match status" value="1"/>
</dbReference>
<evidence type="ECO:0000256" key="1">
    <source>
        <dbReference type="ARBA" id="ARBA00009865"/>
    </source>
</evidence>
<dbReference type="EMBL" id="JAUJEB010000001">
    <property type="protein sequence ID" value="MDN5210764.1"/>
    <property type="molecule type" value="Genomic_DNA"/>
</dbReference>
<comment type="similarity">
    <text evidence="1 4">Belongs to the glycosyl hydrolase 43 family.</text>
</comment>
<dbReference type="SUPFAM" id="SSF75005">
    <property type="entry name" value="Arabinanase/levansucrase/invertase"/>
    <property type="match status" value="1"/>
</dbReference>
<dbReference type="Proteomes" id="UP001172083">
    <property type="component" value="Unassembled WGS sequence"/>
</dbReference>
<dbReference type="RefSeq" id="WP_346756105.1">
    <property type="nucleotide sequence ID" value="NZ_JAUJEB010000001.1"/>
</dbReference>
<keyword evidence="6" id="KW-1185">Reference proteome</keyword>
<dbReference type="Gene3D" id="2.115.10.20">
    <property type="entry name" value="Glycosyl hydrolase domain, family 43"/>
    <property type="match status" value="1"/>
</dbReference>
<dbReference type="InterPro" id="IPR051795">
    <property type="entry name" value="Glycosyl_Hydrlase_43"/>
</dbReference>
<evidence type="ECO:0000313" key="6">
    <source>
        <dbReference type="Proteomes" id="UP001172083"/>
    </source>
</evidence>